<comment type="caution">
    <text evidence="2">The sequence shown here is derived from an EMBL/GenBank/DDBJ whole genome shotgun (WGS) entry which is preliminary data.</text>
</comment>
<sequence>MRGMEIWLGAMAFGLAAMVAAQPPTQAERAAAAQATAERAEACRAARPFYWEIGDGGGALASGAVGAGAPGRQTRLALASASKWIYAAYVAQRRQGRLSESDIRLLSFRSAYTGLRGCGAWQTVASCMNSRINDYGRPDAAGDGRFFYNGGHMQRHALEMGLGEDGNEALAVEVRNGLSVMGADWGFGYAQPQPAGGGVGSAGDYARFLQAIIAGRLAIHALLGAHAVCANPRACPRQALQSPIPENEVWHYSIGHWVEDDPGSGDGAFSSPGAFGFYPWISRDKAHYGVLAREAHAGWLSRSATDKPYLQSAVCGRALRQAWSSGQAVR</sequence>
<reference evidence="3" key="1">
    <citation type="journal article" date="2019" name="Int. J. Syst. Evol. Microbiol.">
        <title>The Global Catalogue of Microorganisms (GCM) 10K type strain sequencing project: providing services to taxonomists for standard genome sequencing and annotation.</title>
        <authorList>
            <consortium name="The Broad Institute Genomics Platform"/>
            <consortium name="The Broad Institute Genome Sequencing Center for Infectious Disease"/>
            <person name="Wu L."/>
            <person name="Ma J."/>
        </authorList>
    </citation>
    <scope>NUCLEOTIDE SEQUENCE [LARGE SCALE GENOMIC DNA]</scope>
    <source>
        <strain evidence="3">CGMCC 4.7608</strain>
    </source>
</reference>
<keyword evidence="3" id="KW-1185">Reference proteome</keyword>
<dbReference type="EMBL" id="JBHSEK010000001">
    <property type="protein sequence ID" value="MFC4488014.1"/>
    <property type="molecule type" value="Genomic_DNA"/>
</dbReference>
<gene>
    <name evidence="2" type="ORF">ACFO0R_00100</name>
</gene>
<protein>
    <recommendedName>
        <fullName evidence="4">Beta-lactamase-related domain-containing protein</fullName>
    </recommendedName>
</protein>
<organism evidence="2 3">
    <name type="scientific">Chromobacterium aquaticum</name>
    <dbReference type="NCBI Taxonomy" id="467180"/>
    <lineage>
        <taxon>Bacteria</taxon>
        <taxon>Pseudomonadati</taxon>
        <taxon>Pseudomonadota</taxon>
        <taxon>Betaproteobacteria</taxon>
        <taxon>Neisseriales</taxon>
        <taxon>Chromobacteriaceae</taxon>
        <taxon>Chromobacterium</taxon>
    </lineage>
</organism>
<dbReference type="Proteomes" id="UP001595999">
    <property type="component" value="Unassembled WGS sequence"/>
</dbReference>
<dbReference type="SUPFAM" id="SSF56601">
    <property type="entry name" value="beta-lactamase/transpeptidase-like"/>
    <property type="match status" value="1"/>
</dbReference>
<dbReference type="RefSeq" id="WP_378123689.1">
    <property type="nucleotide sequence ID" value="NZ_JBHSEK010000001.1"/>
</dbReference>
<evidence type="ECO:0000313" key="3">
    <source>
        <dbReference type="Proteomes" id="UP001595999"/>
    </source>
</evidence>
<feature type="signal peptide" evidence="1">
    <location>
        <begin position="1"/>
        <end position="21"/>
    </location>
</feature>
<accession>A0ABV8ZKR4</accession>
<dbReference type="Gene3D" id="3.40.710.10">
    <property type="entry name" value="DD-peptidase/beta-lactamase superfamily"/>
    <property type="match status" value="1"/>
</dbReference>
<dbReference type="InterPro" id="IPR012338">
    <property type="entry name" value="Beta-lactam/transpept-like"/>
</dbReference>
<keyword evidence="1" id="KW-0732">Signal</keyword>
<evidence type="ECO:0000256" key="1">
    <source>
        <dbReference type="SAM" id="SignalP"/>
    </source>
</evidence>
<name>A0ABV8ZKR4_9NEIS</name>
<evidence type="ECO:0000313" key="2">
    <source>
        <dbReference type="EMBL" id="MFC4488014.1"/>
    </source>
</evidence>
<feature type="chain" id="PRO_5047185410" description="Beta-lactamase-related domain-containing protein" evidence="1">
    <location>
        <begin position="22"/>
        <end position="330"/>
    </location>
</feature>
<evidence type="ECO:0008006" key="4">
    <source>
        <dbReference type="Google" id="ProtNLM"/>
    </source>
</evidence>
<proteinExistence type="predicted"/>